<proteinExistence type="predicted"/>
<dbReference type="AlphaFoldDB" id="A0A9Q0XPL4"/>
<dbReference type="EMBL" id="JAPFRF010000009">
    <property type="protein sequence ID" value="KAJ7322702.1"/>
    <property type="molecule type" value="Genomic_DNA"/>
</dbReference>
<evidence type="ECO:0000313" key="1">
    <source>
        <dbReference type="EMBL" id="KAJ7322702.1"/>
    </source>
</evidence>
<accession>A0A9Q0XPL4</accession>
<comment type="caution">
    <text evidence="1">The sequence shown here is derived from an EMBL/GenBank/DDBJ whole genome shotgun (WGS) entry which is preliminary data.</text>
</comment>
<dbReference type="CDD" id="cd09272">
    <property type="entry name" value="RNase_HI_RT_Ty1"/>
    <property type="match status" value="1"/>
</dbReference>
<evidence type="ECO:0000313" key="2">
    <source>
        <dbReference type="Proteomes" id="UP001142489"/>
    </source>
</evidence>
<reference evidence="1" key="1">
    <citation type="journal article" date="2023" name="DNA Res.">
        <title>Chromosome-level genome assembly of Phrynocephalus forsythii using third-generation DNA sequencing and Hi-C analysis.</title>
        <authorList>
            <person name="Qi Y."/>
            <person name="Zhao W."/>
            <person name="Zhao Y."/>
            <person name="Niu C."/>
            <person name="Cao S."/>
            <person name="Zhang Y."/>
        </authorList>
    </citation>
    <scope>NUCLEOTIDE SEQUENCE</scope>
    <source>
        <tissue evidence="1">Muscle</tissue>
    </source>
</reference>
<protein>
    <submittedName>
        <fullName evidence="1">Uncharacterized protein</fullName>
    </submittedName>
</protein>
<keyword evidence="2" id="KW-1185">Reference proteome</keyword>
<name>A0A9Q0XPL4_9SAUR</name>
<feature type="non-terminal residue" evidence="1">
    <location>
        <position position="1"/>
    </location>
</feature>
<organism evidence="1 2">
    <name type="scientific">Phrynocephalus forsythii</name>
    <dbReference type="NCBI Taxonomy" id="171643"/>
    <lineage>
        <taxon>Eukaryota</taxon>
        <taxon>Metazoa</taxon>
        <taxon>Chordata</taxon>
        <taxon>Craniata</taxon>
        <taxon>Vertebrata</taxon>
        <taxon>Euteleostomi</taxon>
        <taxon>Lepidosauria</taxon>
        <taxon>Squamata</taxon>
        <taxon>Bifurcata</taxon>
        <taxon>Unidentata</taxon>
        <taxon>Episquamata</taxon>
        <taxon>Toxicofera</taxon>
        <taxon>Iguania</taxon>
        <taxon>Acrodonta</taxon>
        <taxon>Agamidae</taxon>
        <taxon>Agaminae</taxon>
        <taxon>Phrynocephalus</taxon>
    </lineage>
</organism>
<gene>
    <name evidence="1" type="ORF">JRQ81_018989</name>
</gene>
<dbReference type="Proteomes" id="UP001142489">
    <property type="component" value="Unassembled WGS sequence"/>
</dbReference>
<sequence>SVFTAAPEACRELMWLKKLLKDFGIHEETQFQVMEENQSCFRLSQTEKMNAMKQIGMRHQLVHDMTEKCTIQMIYCPTAEMSADNPDKACIKKSFPELVKHGTL</sequence>
<dbReference type="OrthoDB" id="413361at2759"/>